<feature type="region of interest" description="Disordered" evidence="1">
    <location>
        <begin position="77"/>
        <end position="107"/>
    </location>
</feature>
<feature type="compositionally biased region" description="Polar residues" evidence="1">
    <location>
        <begin position="265"/>
        <end position="279"/>
    </location>
</feature>
<evidence type="ECO:0000256" key="1">
    <source>
        <dbReference type="SAM" id="MobiDB-lite"/>
    </source>
</evidence>
<dbReference type="InterPro" id="IPR038752">
    <property type="entry name" value="IQCH"/>
</dbReference>
<reference evidence="3" key="3">
    <citation type="submission" date="2025-08" db="UniProtKB">
        <authorList>
            <consortium name="Ensembl"/>
        </authorList>
    </citation>
    <scope>IDENTIFICATION</scope>
</reference>
<dbReference type="PANTHER" id="PTHR14465">
    <property type="entry name" value="IQ DOMAIN-CONTAINING PROTEIN H"/>
    <property type="match status" value="1"/>
</dbReference>
<organism evidence="3 4">
    <name type="scientific">Ciona intestinalis</name>
    <name type="common">Transparent sea squirt</name>
    <name type="synonym">Ascidia intestinalis</name>
    <dbReference type="NCBI Taxonomy" id="7719"/>
    <lineage>
        <taxon>Eukaryota</taxon>
        <taxon>Metazoa</taxon>
        <taxon>Chordata</taxon>
        <taxon>Tunicata</taxon>
        <taxon>Ascidiacea</taxon>
        <taxon>Phlebobranchia</taxon>
        <taxon>Cionidae</taxon>
        <taxon>Ciona</taxon>
    </lineage>
</organism>
<dbReference type="Proteomes" id="UP000008144">
    <property type="component" value="Chromosome 4"/>
</dbReference>
<dbReference type="AlphaFoldDB" id="F6WN68"/>
<sequence>MAEVQRRPENVGRILVQVQEDLHNLKEQMSAMKLEGSNQIDLKSIDDALMRTEQGLKVHQNAEYVVSMMNNQVMTLPTVDEGSRRSSRPRASMQKMRESSGRPQLHPSLFHDSPGENFQHNLTMKALLNPENLNNREVLHRNYNFTLPAIKPPRQAKLINQSVTRGCTVDQLSVLPRANRTDPSLPPPSIMEKDAKKGILSLIERGLIPPAAELTLDPSPVHHKRARLHNAEEATRKQLQSESSARVKPYITTLGTSEGAMTASVPPSSANYSRSAGSPQLRSVLIQSPTSRKKSGQGYSFFITSGNLPRSGDPEFSAFHQRYLLQWGSVITMVAKLQKVLQDYAIPTAYVNGDRLAELSRHYELEYQPTRDELLTVLENYEDVLAMISTPGRRFLGTDGRYIAVSKIQATWRRYRDRRAYLQYRKQRWAAGVIAISWIMHVRMSRMRKRLRHIRRSHLDNYRARGKTLALEWNRITSSRRVIVHVPSLGHPTQIRFGMSGFDRKQNAQMARLCDLIDTNVEVIYVSPVEVLEELQQYYCKLLGLKGAVEEADPEKVGDLSTRFTIVTPEALNKFPTHHMCLASLLKYSPCALSRIKKLIAGRDAYYVPGVIHKDDISVADELNIPILGCEPEICHLYSSKSGGRRVFAAADATAPPGDHDVYSAQQLHESMARLICENPYVTKWLMKIDSGFDGRSIAYIEVNKHLPCYLWMLRESRRYGDKWSKKWAQDAAYTKVLCELPDALDNFACPANKDVFPTWVDFLDAFLGQGGIIEAYPPTESVTCLTIDMLIDPTGKMHMTSCGDQIHAENTFRCWGTSVPQASVEPAVLNDVSMRIAEACRARGVIGYFSIDYVTFIDPVTYKQTLWATDLTLAYSDQMAMTQMLLFVTGGKLDAAEGRLVVPPPPKPKQARFRKRDDDKDKLPPPNLTRFSVMSTNLVHTNMAVVHYSVFFQMCRAHGIGFDIKERQGTVFTLVDSSKREELGMLSVGEDLPSALASFARNLTVIHQEISAPNMQGRTNFKAAVDDIEIILGTTAQNEKEDEKENKNLSA</sequence>
<keyword evidence="4" id="KW-1185">Reference proteome</keyword>
<reference evidence="3" key="2">
    <citation type="journal article" date="2008" name="Genome Biol.">
        <title>Improved genome assembly and evidence-based global gene model set for the chordate Ciona intestinalis: new insight into intron and operon populations.</title>
        <authorList>
            <person name="Satou Y."/>
            <person name="Mineta K."/>
            <person name="Ogasawara M."/>
            <person name="Sasakura Y."/>
            <person name="Shoguchi E."/>
            <person name="Ueno K."/>
            <person name="Yamada L."/>
            <person name="Matsumoto J."/>
            <person name="Wasserscheid J."/>
            <person name="Dewar K."/>
            <person name="Wiley G.B."/>
            <person name="Macmil S.L."/>
            <person name="Roe B.A."/>
            <person name="Zeller R.W."/>
            <person name="Hastings K.E."/>
            <person name="Lemaire P."/>
            <person name="Lindquist E."/>
            <person name="Endo T."/>
            <person name="Hotta K."/>
            <person name="Inaba K."/>
        </authorList>
    </citation>
    <scope>NUCLEOTIDE SEQUENCE [LARGE SCALE GENOMIC DNA]</scope>
    <source>
        <strain evidence="3">wild type</strain>
    </source>
</reference>
<dbReference type="EMBL" id="EAAA01001969">
    <property type="status" value="NOT_ANNOTATED_CDS"/>
    <property type="molecule type" value="Genomic_DNA"/>
</dbReference>
<dbReference type="PROSITE" id="PS50096">
    <property type="entry name" value="IQ"/>
    <property type="match status" value="1"/>
</dbReference>
<proteinExistence type="predicted"/>
<evidence type="ECO:0000313" key="3">
    <source>
        <dbReference type="Ensembl" id="ENSCINP00000006749.3"/>
    </source>
</evidence>
<evidence type="ECO:0000313" key="4">
    <source>
        <dbReference type="Proteomes" id="UP000008144"/>
    </source>
</evidence>
<dbReference type="Pfam" id="PF24923">
    <property type="entry name" value="ATP-grasp_IQCH"/>
    <property type="match status" value="1"/>
</dbReference>
<dbReference type="GeneTree" id="ENSGT00390000008908"/>
<protein>
    <recommendedName>
        <fullName evidence="2">IQCH-like ATP-grasp domain-containing protein</fullName>
    </recommendedName>
</protein>
<reference evidence="3" key="4">
    <citation type="submission" date="2025-09" db="UniProtKB">
        <authorList>
            <consortium name="Ensembl"/>
        </authorList>
    </citation>
    <scope>IDENTIFICATION</scope>
</reference>
<name>F6WN68_CIOIN</name>
<dbReference type="InterPro" id="IPR056855">
    <property type="entry name" value="ATP-grasp_IQCH"/>
</dbReference>
<evidence type="ECO:0000259" key="2">
    <source>
        <dbReference type="Pfam" id="PF24923"/>
    </source>
</evidence>
<dbReference type="EMBL" id="EAAA01001968">
    <property type="status" value="NOT_ANNOTATED_CDS"/>
    <property type="molecule type" value="Genomic_DNA"/>
</dbReference>
<reference evidence="4" key="1">
    <citation type="journal article" date="2002" name="Science">
        <title>The draft genome of Ciona intestinalis: insights into chordate and vertebrate origins.</title>
        <authorList>
            <person name="Dehal P."/>
            <person name="Satou Y."/>
            <person name="Campbell R.K."/>
            <person name="Chapman J."/>
            <person name="Degnan B."/>
            <person name="De Tomaso A."/>
            <person name="Davidson B."/>
            <person name="Di Gregorio A."/>
            <person name="Gelpke M."/>
            <person name="Goodstein D.M."/>
            <person name="Harafuji N."/>
            <person name="Hastings K.E."/>
            <person name="Ho I."/>
            <person name="Hotta K."/>
            <person name="Huang W."/>
            <person name="Kawashima T."/>
            <person name="Lemaire P."/>
            <person name="Martinez D."/>
            <person name="Meinertzhagen I.A."/>
            <person name="Necula S."/>
            <person name="Nonaka M."/>
            <person name="Putnam N."/>
            <person name="Rash S."/>
            <person name="Saiga H."/>
            <person name="Satake M."/>
            <person name="Terry A."/>
            <person name="Yamada L."/>
            <person name="Wang H.G."/>
            <person name="Awazu S."/>
            <person name="Azumi K."/>
            <person name="Boore J."/>
            <person name="Branno M."/>
            <person name="Chin-Bow S."/>
            <person name="DeSantis R."/>
            <person name="Doyle S."/>
            <person name="Francino P."/>
            <person name="Keys D.N."/>
            <person name="Haga S."/>
            <person name="Hayashi H."/>
            <person name="Hino K."/>
            <person name="Imai K.S."/>
            <person name="Inaba K."/>
            <person name="Kano S."/>
            <person name="Kobayashi K."/>
            <person name="Kobayashi M."/>
            <person name="Lee B.I."/>
            <person name="Makabe K.W."/>
            <person name="Manohar C."/>
            <person name="Matassi G."/>
            <person name="Medina M."/>
            <person name="Mochizuki Y."/>
            <person name="Mount S."/>
            <person name="Morishita T."/>
            <person name="Miura S."/>
            <person name="Nakayama A."/>
            <person name="Nishizaka S."/>
            <person name="Nomoto H."/>
            <person name="Ohta F."/>
            <person name="Oishi K."/>
            <person name="Rigoutsos I."/>
            <person name="Sano M."/>
            <person name="Sasaki A."/>
            <person name="Sasakura Y."/>
            <person name="Shoguchi E."/>
            <person name="Shin-i T."/>
            <person name="Spagnuolo A."/>
            <person name="Stainier D."/>
            <person name="Suzuki M.M."/>
            <person name="Tassy O."/>
            <person name="Takatori N."/>
            <person name="Tokuoka M."/>
            <person name="Yagi K."/>
            <person name="Yoshizaki F."/>
            <person name="Wada S."/>
            <person name="Zhang C."/>
            <person name="Hyatt P.D."/>
            <person name="Larimer F."/>
            <person name="Detter C."/>
            <person name="Doggett N."/>
            <person name="Glavina T."/>
            <person name="Hawkins T."/>
            <person name="Richardson P."/>
            <person name="Lucas S."/>
            <person name="Kohara Y."/>
            <person name="Levine M."/>
            <person name="Satoh N."/>
            <person name="Rokhsar D.S."/>
        </authorList>
    </citation>
    <scope>NUCLEOTIDE SEQUENCE [LARGE SCALE GENOMIC DNA]</scope>
</reference>
<feature type="region of interest" description="Disordered" evidence="1">
    <location>
        <begin position="259"/>
        <end position="279"/>
    </location>
</feature>
<dbReference type="PANTHER" id="PTHR14465:SF0">
    <property type="entry name" value="IQ DOMAIN-CONTAINING PROTEIN H"/>
    <property type="match status" value="1"/>
</dbReference>
<dbReference type="OMA" id="MHEFIIR"/>
<feature type="domain" description="IQCH-like ATP-grasp" evidence="2">
    <location>
        <begin position="632"/>
        <end position="896"/>
    </location>
</feature>
<dbReference type="Ensembl" id="ENSCINT00000006749.3">
    <property type="protein sequence ID" value="ENSCINP00000006749.3"/>
    <property type="gene ID" value="ENSCING00000003286.3"/>
</dbReference>
<feature type="region of interest" description="Disordered" evidence="1">
    <location>
        <begin position="899"/>
        <end position="927"/>
    </location>
</feature>
<dbReference type="InParanoid" id="F6WN68"/>
<accession>F6WN68</accession>